<dbReference type="Proteomes" id="UP000069620">
    <property type="component" value="Unassembled WGS sequence"/>
</dbReference>
<protein>
    <submittedName>
        <fullName evidence="3">Putative membrane protein</fullName>
    </submittedName>
</protein>
<dbReference type="EMBL" id="BCSX01000024">
    <property type="protein sequence ID" value="GAS88443.1"/>
    <property type="molecule type" value="Genomic_DNA"/>
</dbReference>
<comment type="caution">
    <text evidence="3">The sequence shown here is derived from an EMBL/GenBank/DDBJ whole genome shotgun (WGS) entry which is preliminary data.</text>
</comment>
<evidence type="ECO:0000313" key="3">
    <source>
        <dbReference type="EMBL" id="GAS88443.1"/>
    </source>
</evidence>
<name>A0A117I5E7_9MYCO</name>
<dbReference type="RefSeq" id="WP_062829072.1">
    <property type="nucleotide sequence ID" value="NZ_BCSX01000024.1"/>
</dbReference>
<reference evidence="4" key="1">
    <citation type="journal article" date="2016" name="Genome Announc.">
        <title>Draft Genome Sequences of Five Rapidly Growing Mycobacterium Species, M. thermoresistibile, M. fortuitum subsp. acetamidolyticum, M. canariasense, M. brisbanense, and M. novocastrense.</title>
        <authorList>
            <person name="Katahira K."/>
            <person name="Ogura Y."/>
            <person name="Gotoh Y."/>
            <person name="Hayashi T."/>
        </authorList>
    </citation>
    <scope>NUCLEOTIDE SEQUENCE [LARGE SCALE GENOMIC DNA]</scope>
    <source>
        <strain evidence="4">JCM15654</strain>
    </source>
</reference>
<dbReference type="AlphaFoldDB" id="A0A117I5E7"/>
<evidence type="ECO:0000256" key="2">
    <source>
        <dbReference type="ARBA" id="ARBA00023136"/>
    </source>
</evidence>
<comment type="subcellular location">
    <subcellularLocation>
        <location evidence="1">Membrane</location>
    </subcellularLocation>
</comment>
<dbReference type="PANTHER" id="PTHR37042:SF4">
    <property type="entry name" value="OUTER MEMBRANE PROTEIN RV1973"/>
    <property type="match status" value="1"/>
</dbReference>
<dbReference type="GO" id="GO:0016020">
    <property type="term" value="C:membrane"/>
    <property type="evidence" value="ECO:0007669"/>
    <property type="project" value="UniProtKB-SubCell"/>
</dbReference>
<organism evidence="3 4">
    <name type="scientific">Mycolicibacterium brisbanense</name>
    <dbReference type="NCBI Taxonomy" id="146020"/>
    <lineage>
        <taxon>Bacteria</taxon>
        <taxon>Bacillati</taxon>
        <taxon>Actinomycetota</taxon>
        <taxon>Actinomycetes</taxon>
        <taxon>Mycobacteriales</taxon>
        <taxon>Mycobacteriaceae</taxon>
        <taxon>Mycolicibacterium</taxon>
    </lineage>
</organism>
<evidence type="ECO:0000313" key="4">
    <source>
        <dbReference type="Proteomes" id="UP000069620"/>
    </source>
</evidence>
<sequence length="171" mass="18298">MTARRVAWGLLVAFLCLGIAVATGLGGWQFIIKSRPAPEPVADRAAARQQVIDVVRANLPTVMSYTPAISEADLGSRTALLTGKFLTDYQDTMRKSVIPQARQTHITSTATVVRAGVDSLSEDTAQVLAFVNTTATTGDQPPTQSQNTVLIGLTNVHGSWLMDSFDRKGTP</sequence>
<evidence type="ECO:0000256" key="1">
    <source>
        <dbReference type="ARBA" id="ARBA00004370"/>
    </source>
</evidence>
<dbReference type="OrthoDB" id="5192320at2"/>
<gene>
    <name evidence="3" type="ORF">RMCB_2539</name>
</gene>
<accession>A0A117I5E7</accession>
<dbReference type="PANTHER" id="PTHR37042">
    <property type="entry name" value="OUTER MEMBRANE PROTEIN RV1973"/>
    <property type="match status" value="1"/>
</dbReference>
<proteinExistence type="predicted"/>
<keyword evidence="4" id="KW-1185">Reference proteome</keyword>
<dbReference type="STRING" id="146020.RMCB_2539"/>
<reference evidence="4" key="2">
    <citation type="submission" date="2016-02" db="EMBL/GenBank/DDBJ databases">
        <title>Draft genome sequence of five rapidly growing Mycobacterium species.</title>
        <authorList>
            <person name="Katahira K."/>
            <person name="Gotou Y."/>
            <person name="Iida K."/>
            <person name="Ogura Y."/>
            <person name="Hayashi T."/>
        </authorList>
    </citation>
    <scope>NUCLEOTIDE SEQUENCE [LARGE SCALE GENOMIC DNA]</scope>
    <source>
        <strain evidence="4">JCM15654</strain>
    </source>
</reference>
<keyword evidence="2" id="KW-0472">Membrane</keyword>